<dbReference type="InterPro" id="IPR006311">
    <property type="entry name" value="TAT_signal"/>
</dbReference>
<reference evidence="5" key="1">
    <citation type="submission" date="2023-07" db="EMBL/GenBank/DDBJ databases">
        <title>30 novel species of actinomycetes from the DSMZ collection.</title>
        <authorList>
            <person name="Nouioui I."/>
        </authorList>
    </citation>
    <scope>NUCLEOTIDE SEQUENCE [LARGE SCALE GENOMIC DNA]</scope>
    <source>
        <strain evidence="5">DSM 41981</strain>
    </source>
</reference>
<feature type="chain" id="PRO_5044769572" description="DUF11 domain-containing protein" evidence="3">
    <location>
        <begin position="35"/>
        <end position="395"/>
    </location>
</feature>
<feature type="transmembrane region" description="Helical" evidence="2">
    <location>
        <begin position="368"/>
        <end position="387"/>
    </location>
</feature>
<keyword evidence="5" id="KW-1185">Reference proteome</keyword>
<gene>
    <name evidence="4" type="ORF">RM877_10335</name>
</gene>
<proteinExistence type="predicted"/>
<dbReference type="RefSeq" id="WP_093835195.1">
    <property type="nucleotide sequence ID" value="NZ_JAVRES010000003.1"/>
</dbReference>
<feature type="region of interest" description="Disordered" evidence="1">
    <location>
        <begin position="322"/>
        <end position="359"/>
    </location>
</feature>
<organism evidence="4 5">
    <name type="scientific">Streptomyces doudnae</name>
    <dbReference type="NCBI Taxonomy" id="3075536"/>
    <lineage>
        <taxon>Bacteria</taxon>
        <taxon>Bacillati</taxon>
        <taxon>Actinomycetota</taxon>
        <taxon>Actinomycetes</taxon>
        <taxon>Kitasatosporales</taxon>
        <taxon>Streptomycetaceae</taxon>
        <taxon>Streptomyces</taxon>
    </lineage>
</organism>
<evidence type="ECO:0000256" key="3">
    <source>
        <dbReference type="SAM" id="SignalP"/>
    </source>
</evidence>
<evidence type="ECO:0008006" key="6">
    <source>
        <dbReference type="Google" id="ProtNLM"/>
    </source>
</evidence>
<evidence type="ECO:0000256" key="2">
    <source>
        <dbReference type="SAM" id="Phobius"/>
    </source>
</evidence>
<dbReference type="PROSITE" id="PS51318">
    <property type="entry name" value="TAT"/>
    <property type="match status" value="1"/>
</dbReference>
<evidence type="ECO:0000313" key="5">
    <source>
        <dbReference type="Proteomes" id="UP001183535"/>
    </source>
</evidence>
<keyword evidence="3" id="KW-0732">Signal</keyword>
<accession>A0ABD5EK63</accession>
<evidence type="ECO:0000313" key="4">
    <source>
        <dbReference type="EMBL" id="MDT0435077.1"/>
    </source>
</evidence>
<protein>
    <recommendedName>
        <fullName evidence="6">DUF11 domain-containing protein</fullName>
    </recommendedName>
</protein>
<keyword evidence="2" id="KW-1133">Transmembrane helix</keyword>
<name>A0ABD5EK63_9ACTN</name>
<feature type="compositionally biased region" description="Gly residues" evidence="1">
    <location>
        <begin position="332"/>
        <end position="358"/>
    </location>
</feature>
<feature type="signal peptide" evidence="3">
    <location>
        <begin position="1"/>
        <end position="34"/>
    </location>
</feature>
<keyword evidence="2" id="KW-0472">Membrane</keyword>
<dbReference type="Proteomes" id="UP001183535">
    <property type="component" value="Unassembled WGS sequence"/>
</dbReference>
<keyword evidence="2" id="KW-0812">Transmembrane</keyword>
<evidence type="ECO:0000256" key="1">
    <source>
        <dbReference type="SAM" id="MobiDB-lite"/>
    </source>
</evidence>
<comment type="caution">
    <text evidence="4">The sequence shown here is derived from an EMBL/GenBank/DDBJ whole genome shotgun (WGS) entry which is preliminary data.</text>
</comment>
<sequence>MPTHPSTRRASRAVAAALGAAGLVALAAAPAVSAGDPAPDLVVGGIGPMDGLKPGSTFDLPVTVANKGTAAAGKVWIRYAVTRGLDFAEVPTNCFAQYVRSYDEMPELWTVVCGFDQAVEPGVVYTPDRPLPVRVLDRALDDELRLRVLEYDPGADENGTAPVAGTAAPVRLVERPGGARGSASVVHLPVTSVNTADFRVTGAELKGAVGDTVPMSVEFVNAGPAWVMGRPDTPSVSVTVTPPAGTSVVKPAMFCKAKGEAYRCGMLAGALDEGGRQGYTFKLKIDRRVAHARGTVALSTEARPFDPRKANDRADIVLEVTGAQPSVPPGGSPGGGDGPADGSPSTGGGAATANGGGHLAETGAPARGVAGVAAAALVTGAGILVMARRRTRSHV</sequence>
<dbReference type="AlphaFoldDB" id="A0ABD5EK63"/>
<dbReference type="EMBL" id="JAVRES010000003">
    <property type="protein sequence ID" value="MDT0435077.1"/>
    <property type="molecule type" value="Genomic_DNA"/>
</dbReference>